<name>A0AA51QXJ4_9GAMM</name>
<evidence type="ECO:0000313" key="3">
    <source>
        <dbReference type="EMBL" id="WML84952.1"/>
    </source>
</evidence>
<sequence length="159" mass="18515">MTNSSNKRRFVGFFMALLTMMALLLAGGNAMAGSVTWESLSDNEKSVLKAFQSDWSSLSDKTQGNLKRWAAKPATERSRIKQRFGDWQQLSAAQQKKIAKQLKRYKAMSPAQKAKIKQWHEWVKKLPENERKQLREKWPSMTDVERRAYMKDLQQQYGK</sequence>
<dbReference type="Pfam" id="PF11304">
    <property type="entry name" value="DUF3106"/>
    <property type="match status" value="1"/>
</dbReference>
<dbReference type="Proteomes" id="UP001223336">
    <property type="component" value="Unassembled WGS sequence"/>
</dbReference>
<dbReference type="EMBL" id="JAVFKN010000022">
    <property type="protein sequence ID" value="MDQ5769839.1"/>
    <property type="molecule type" value="Genomic_DNA"/>
</dbReference>
<protein>
    <submittedName>
        <fullName evidence="3">DUF3106 domain-containing protein</fullName>
    </submittedName>
</protein>
<evidence type="ECO:0000313" key="2">
    <source>
        <dbReference type="EMBL" id="MDQ5769839.1"/>
    </source>
</evidence>
<proteinExistence type="predicted"/>
<dbReference type="InterPro" id="IPR021455">
    <property type="entry name" value="DUF3106"/>
</dbReference>
<evidence type="ECO:0000313" key="4">
    <source>
        <dbReference type="Proteomes" id="UP001223336"/>
    </source>
</evidence>
<keyword evidence="4" id="KW-1185">Reference proteome</keyword>
<evidence type="ECO:0000256" key="1">
    <source>
        <dbReference type="SAM" id="SignalP"/>
    </source>
</evidence>
<feature type="signal peptide" evidence="1">
    <location>
        <begin position="1"/>
        <end position="32"/>
    </location>
</feature>
<dbReference type="Proteomes" id="UP001229862">
    <property type="component" value="Chromosome"/>
</dbReference>
<reference evidence="3 4" key="1">
    <citation type="submission" date="2023-08" db="EMBL/GenBank/DDBJ databases">
        <title>New molecular markers tilS and rpoB for phylogenetic and monitoring studies of the genus Thiothrix biodiversity.</title>
        <authorList>
            <person name="Ravin N.V."/>
            <person name="Smolyakov D."/>
            <person name="Markov N.D."/>
            <person name="Beletsky A.V."/>
            <person name="Mardanov A.V."/>
            <person name="Rudenko T.S."/>
            <person name="Grabovich M.Y."/>
        </authorList>
    </citation>
    <scope>NUCLEOTIDE SEQUENCE</scope>
    <source>
        <strain evidence="3">DNT52</strain>
        <strain evidence="2 4">H33</strain>
    </source>
</reference>
<dbReference type="RefSeq" id="WP_308135655.1">
    <property type="nucleotide sequence ID" value="NZ_CP133197.1"/>
</dbReference>
<dbReference type="AlphaFoldDB" id="A0AA51QXJ4"/>
<organism evidence="3">
    <name type="scientific">Thiothrix subterranea</name>
    <dbReference type="NCBI Taxonomy" id="2735563"/>
    <lineage>
        <taxon>Bacteria</taxon>
        <taxon>Pseudomonadati</taxon>
        <taxon>Pseudomonadota</taxon>
        <taxon>Gammaproteobacteria</taxon>
        <taxon>Thiotrichales</taxon>
        <taxon>Thiotrichaceae</taxon>
        <taxon>Thiothrix</taxon>
    </lineage>
</organism>
<gene>
    <name evidence="2" type="ORF">RCC75_14950</name>
    <name evidence="3" type="ORF">RCG00_11605</name>
</gene>
<keyword evidence="1" id="KW-0732">Signal</keyword>
<feature type="chain" id="PRO_5041373046" evidence="1">
    <location>
        <begin position="33"/>
        <end position="159"/>
    </location>
</feature>
<accession>A0AA51QXJ4</accession>
<dbReference type="EMBL" id="CP133217">
    <property type="protein sequence ID" value="WML84952.1"/>
    <property type="molecule type" value="Genomic_DNA"/>
</dbReference>